<sequence length="140" mass="16223">MWIDGSLERKRVDLIVGKLNPIIEEIETNAMNEFGDITLNEALNSGQEICPICQLSYEEGDKLEMTKCADETDPNKYYNHFYHHRCINNWINRGQGENRDKCPTCLRKLEIMMHPKAVEINEKLNKIGMGFDLETMNTTV</sequence>
<dbReference type="Gene3D" id="3.30.40.10">
    <property type="entry name" value="Zinc/RING finger domain, C3HC4 (zinc finger)"/>
    <property type="match status" value="1"/>
</dbReference>
<name>A0A6V7V624_MELEN</name>
<dbReference type="EMBL" id="CAJEWN010000165">
    <property type="protein sequence ID" value="CAD2170263.1"/>
    <property type="molecule type" value="Genomic_DNA"/>
</dbReference>
<protein>
    <recommendedName>
        <fullName evidence="4">RING-type domain-containing protein</fullName>
    </recommendedName>
</protein>
<keyword evidence="1 3" id="KW-0863">Zinc-finger</keyword>
<feature type="domain" description="RING-type" evidence="4">
    <location>
        <begin position="50"/>
        <end position="105"/>
    </location>
</feature>
<accession>A0A6V7V624</accession>
<reference evidence="5 6" key="1">
    <citation type="submission" date="2020-08" db="EMBL/GenBank/DDBJ databases">
        <authorList>
            <person name="Koutsovoulos G."/>
            <person name="Danchin GJ E."/>
        </authorList>
    </citation>
    <scope>NUCLEOTIDE SEQUENCE [LARGE SCALE GENOMIC DNA]</scope>
</reference>
<evidence type="ECO:0000256" key="1">
    <source>
        <dbReference type="ARBA" id="ARBA00022771"/>
    </source>
</evidence>
<keyword evidence="2" id="KW-0862">Zinc</keyword>
<evidence type="ECO:0000313" key="5">
    <source>
        <dbReference type="EMBL" id="CAD2170263.1"/>
    </source>
</evidence>
<gene>
    <name evidence="5" type="ORF">MENT_LOCUS21656</name>
</gene>
<proteinExistence type="predicted"/>
<dbReference type="InterPro" id="IPR013083">
    <property type="entry name" value="Znf_RING/FYVE/PHD"/>
</dbReference>
<dbReference type="GO" id="GO:0008270">
    <property type="term" value="F:zinc ion binding"/>
    <property type="evidence" value="ECO:0007669"/>
    <property type="project" value="UniProtKB-KW"/>
</dbReference>
<organism evidence="5 6">
    <name type="scientific">Meloidogyne enterolobii</name>
    <name type="common">Root-knot nematode worm</name>
    <name type="synonym">Meloidogyne mayaguensis</name>
    <dbReference type="NCBI Taxonomy" id="390850"/>
    <lineage>
        <taxon>Eukaryota</taxon>
        <taxon>Metazoa</taxon>
        <taxon>Ecdysozoa</taxon>
        <taxon>Nematoda</taxon>
        <taxon>Chromadorea</taxon>
        <taxon>Rhabditida</taxon>
        <taxon>Tylenchina</taxon>
        <taxon>Tylenchomorpha</taxon>
        <taxon>Tylenchoidea</taxon>
        <taxon>Meloidogynidae</taxon>
        <taxon>Meloidogyninae</taxon>
        <taxon>Meloidogyne</taxon>
    </lineage>
</organism>
<evidence type="ECO:0000313" key="6">
    <source>
        <dbReference type="Proteomes" id="UP000580250"/>
    </source>
</evidence>
<dbReference type="InterPro" id="IPR001841">
    <property type="entry name" value="Znf_RING"/>
</dbReference>
<comment type="caution">
    <text evidence="5">The sequence shown here is derived from an EMBL/GenBank/DDBJ whole genome shotgun (WGS) entry which is preliminary data.</text>
</comment>
<dbReference type="SUPFAM" id="SSF57850">
    <property type="entry name" value="RING/U-box"/>
    <property type="match status" value="1"/>
</dbReference>
<dbReference type="Proteomes" id="UP000580250">
    <property type="component" value="Unassembled WGS sequence"/>
</dbReference>
<dbReference type="PROSITE" id="PS50089">
    <property type="entry name" value="ZF_RING_2"/>
    <property type="match status" value="1"/>
</dbReference>
<evidence type="ECO:0000259" key="4">
    <source>
        <dbReference type="PROSITE" id="PS50089"/>
    </source>
</evidence>
<evidence type="ECO:0000256" key="2">
    <source>
        <dbReference type="ARBA" id="ARBA00022833"/>
    </source>
</evidence>
<dbReference type="AlphaFoldDB" id="A0A6V7V624"/>
<evidence type="ECO:0000256" key="3">
    <source>
        <dbReference type="PROSITE-ProRule" id="PRU00175"/>
    </source>
</evidence>
<dbReference type="OrthoDB" id="21204at2759"/>
<keyword evidence="1 3" id="KW-0479">Metal-binding</keyword>